<reference evidence="10" key="1">
    <citation type="submission" date="2023-09" db="EMBL/GenBank/DDBJ databases">
        <authorList>
            <person name="Li S."/>
            <person name="Li X."/>
            <person name="Zhang C."/>
            <person name="Zhao Z."/>
        </authorList>
    </citation>
    <scope>NUCLEOTIDE SEQUENCE [LARGE SCALE GENOMIC DNA]</scope>
    <source>
        <strain evidence="10">SQ149</strain>
    </source>
</reference>
<feature type="chain" id="PRO_5046959821" evidence="7">
    <location>
        <begin position="22"/>
        <end position="480"/>
    </location>
</feature>
<gene>
    <name evidence="9" type="ORF">RGQ13_10160</name>
</gene>
<comment type="cofactor">
    <cofactor evidence="1">
        <name>Ca(2+)</name>
        <dbReference type="ChEBI" id="CHEBI:29108"/>
    </cofactor>
</comment>
<keyword evidence="6" id="KW-0106">Calcium</keyword>
<sequence length="480" mass="53348">MNYLKQTFFVTLFLLSSSVTAQDKPNIVYVLVDNWGWGDLSIQGSTIQTPSIDKFANEGLRLTNFNVQNQCTPTRSALHTGRLPIRSGNQKVPAPGEPDGLAYWEYTLPELLSDAGYHTTLFGKWHVGANIKKLPNYQGYDYFWGTQEGTNAAGYTSTPQWDPTVATTPYIYEGVKGKDAEKVKKFDIDAKITLDNEVTQRAIENIKTQAKTGKPFYSYIAFTHFHPPFTVHPDFKNASKSGIYADTQMEVDHNFGQILKAIDDAGISENTIVILTGDNGAGNFPQTGGLAAGEDGGGGSNGPWRGGLSTAYEGGLRTPAMIRYPNKIKAGRVSDEIVGDIDMYTTIASFAGGDKLVPADRPIDGVNQTDFFLGKQEKSNRDHFIVFVGDDLFAIKWRNMKMHFMATESTHSVAVTKFTFPQLFDIKNDPKEAYELWGNQGYVHGWVMEPIMKKIVDLKTSMAIYRNIKPGEEFKGYEKK</sequence>
<feature type="domain" description="Sulfatase N-terminal" evidence="8">
    <location>
        <begin position="25"/>
        <end position="352"/>
    </location>
</feature>
<feature type="signal peptide" evidence="7">
    <location>
        <begin position="1"/>
        <end position="21"/>
    </location>
</feature>
<keyword evidence="5" id="KW-0378">Hydrolase</keyword>
<evidence type="ECO:0000313" key="10">
    <source>
        <dbReference type="Proteomes" id="UP001258994"/>
    </source>
</evidence>
<evidence type="ECO:0000256" key="1">
    <source>
        <dbReference type="ARBA" id="ARBA00001913"/>
    </source>
</evidence>
<keyword evidence="3" id="KW-0479">Metal-binding</keyword>
<dbReference type="SUPFAM" id="SSF53649">
    <property type="entry name" value="Alkaline phosphatase-like"/>
    <property type="match status" value="1"/>
</dbReference>
<keyword evidence="10" id="KW-1185">Reference proteome</keyword>
<organism evidence="9 10">
    <name type="scientific">Thalassotalea psychrophila</name>
    <dbReference type="NCBI Taxonomy" id="3065647"/>
    <lineage>
        <taxon>Bacteria</taxon>
        <taxon>Pseudomonadati</taxon>
        <taxon>Pseudomonadota</taxon>
        <taxon>Gammaproteobacteria</taxon>
        <taxon>Alteromonadales</taxon>
        <taxon>Colwelliaceae</taxon>
        <taxon>Thalassotalea</taxon>
    </lineage>
</organism>
<dbReference type="Proteomes" id="UP001258994">
    <property type="component" value="Chromosome"/>
</dbReference>
<dbReference type="EMBL" id="CP134145">
    <property type="protein sequence ID" value="WNC70502.1"/>
    <property type="molecule type" value="Genomic_DNA"/>
</dbReference>
<evidence type="ECO:0000256" key="2">
    <source>
        <dbReference type="ARBA" id="ARBA00008779"/>
    </source>
</evidence>
<evidence type="ECO:0000256" key="7">
    <source>
        <dbReference type="SAM" id="SignalP"/>
    </source>
</evidence>
<dbReference type="InterPro" id="IPR000917">
    <property type="entry name" value="Sulfatase_N"/>
</dbReference>
<dbReference type="Pfam" id="PF14707">
    <property type="entry name" value="Sulfatase_C"/>
    <property type="match status" value="1"/>
</dbReference>
<evidence type="ECO:0000256" key="4">
    <source>
        <dbReference type="ARBA" id="ARBA00022729"/>
    </source>
</evidence>
<evidence type="ECO:0000313" key="9">
    <source>
        <dbReference type="EMBL" id="WNC70502.1"/>
    </source>
</evidence>
<dbReference type="PANTHER" id="PTHR42693">
    <property type="entry name" value="ARYLSULFATASE FAMILY MEMBER"/>
    <property type="match status" value="1"/>
</dbReference>
<evidence type="ECO:0000256" key="3">
    <source>
        <dbReference type="ARBA" id="ARBA00022723"/>
    </source>
</evidence>
<dbReference type="RefSeq" id="WP_348389642.1">
    <property type="nucleotide sequence ID" value="NZ_CP134145.1"/>
</dbReference>
<keyword evidence="4 7" id="KW-0732">Signal</keyword>
<dbReference type="Pfam" id="PF00884">
    <property type="entry name" value="Sulfatase"/>
    <property type="match status" value="1"/>
</dbReference>
<dbReference type="InterPro" id="IPR050738">
    <property type="entry name" value="Sulfatase"/>
</dbReference>
<proteinExistence type="inferred from homology"/>
<evidence type="ECO:0000256" key="5">
    <source>
        <dbReference type="ARBA" id="ARBA00022801"/>
    </source>
</evidence>
<dbReference type="InterPro" id="IPR017850">
    <property type="entry name" value="Alkaline_phosphatase_core_sf"/>
</dbReference>
<dbReference type="PANTHER" id="PTHR42693:SF42">
    <property type="entry name" value="ARYLSULFATASE G"/>
    <property type="match status" value="1"/>
</dbReference>
<dbReference type="Gene3D" id="3.40.720.10">
    <property type="entry name" value="Alkaline Phosphatase, subunit A"/>
    <property type="match status" value="1"/>
</dbReference>
<protein>
    <submittedName>
        <fullName evidence="9">Sulfatase-like hydrolase/transferase</fullName>
    </submittedName>
</protein>
<comment type="similarity">
    <text evidence="2">Belongs to the sulfatase family.</text>
</comment>
<dbReference type="Gene3D" id="3.30.1120.10">
    <property type="match status" value="1"/>
</dbReference>
<evidence type="ECO:0000256" key="6">
    <source>
        <dbReference type="ARBA" id="ARBA00022837"/>
    </source>
</evidence>
<name>A0ABY9TNR9_9GAMM</name>
<evidence type="ECO:0000259" key="8">
    <source>
        <dbReference type="Pfam" id="PF00884"/>
    </source>
</evidence>
<accession>A0ABY9TNR9</accession>